<organism evidence="8 9">
    <name type="scientific">Magallana gigas</name>
    <name type="common">Pacific oyster</name>
    <name type="synonym">Crassostrea gigas</name>
    <dbReference type="NCBI Taxonomy" id="29159"/>
    <lineage>
        <taxon>Eukaryota</taxon>
        <taxon>Metazoa</taxon>
        <taxon>Spiralia</taxon>
        <taxon>Lophotrochozoa</taxon>
        <taxon>Mollusca</taxon>
        <taxon>Bivalvia</taxon>
        <taxon>Autobranchia</taxon>
        <taxon>Pteriomorphia</taxon>
        <taxon>Ostreida</taxon>
        <taxon>Ostreoidea</taxon>
        <taxon>Ostreidae</taxon>
        <taxon>Magallana</taxon>
    </lineage>
</organism>
<feature type="transmembrane region" description="Helical" evidence="6">
    <location>
        <begin position="110"/>
        <end position="131"/>
    </location>
</feature>
<feature type="domain" description="Sugar phosphate transporter" evidence="7">
    <location>
        <begin position="26"/>
        <end position="302"/>
    </location>
</feature>
<evidence type="ECO:0000259" key="7">
    <source>
        <dbReference type="Pfam" id="PF03151"/>
    </source>
</evidence>
<evidence type="ECO:0000313" key="8">
    <source>
        <dbReference type="EnsemblMetazoa" id="G1482.1:cds"/>
    </source>
</evidence>
<feature type="transmembrane region" description="Helical" evidence="6">
    <location>
        <begin position="48"/>
        <end position="73"/>
    </location>
</feature>
<feature type="transmembrane region" description="Helical" evidence="6">
    <location>
        <begin position="138"/>
        <end position="157"/>
    </location>
</feature>
<evidence type="ECO:0000256" key="3">
    <source>
        <dbReference type="ARBA" id="ARBA00022989"/>
    </source>
</evidence>
<evidence type="ECO:0000313" key="9">
    <source>
        <dbReference type="Proteomes" id="UP000005408"/>
    </source>
</evidence>
<reference evidence="8" key="1">
    <citation type="submission" date="2022-08" db="UniProtKB">
        <authorList>
            <consortium name="EnsemblMetazoa"/>
        </authorList>
    </citation>
    <scope>IDENTIFICATION</scope>
    <source>
        <strain evidence="8">05x7-T-G4-1.051#20</strain>
    </source>
</reference>
<evidence type="ECO:0000256" key="2">
    <source>
        <dbReference type="ARBA" id="ARBA00022692"/>
    </source>
</evidence>
<feature type="transmembrane region" description="Helical" evidence="6">
    <location>
        <begin position="20"/>
        <end position="36"/>
    </location>
</feature>
<keyword evidence="2 6" id="KW-0812">Transmembrane</keyword>
<evidence type="ECO:0000256" key="1">
    <source>
        <dbReference type="ARBA" id="ARBA00004141"/>
    </source>
</evidence>
<evidence type="ECO:0000256" key="6">
    <source>
        <dbReference type="SAM" id="Phobius"/>
    </source>
</evidence>
<name>A0A8W8INC1_MAGGI</name>
<feature type="transmembrane region" description="Helical" evidence="6">
    <location>
        <begin position="259"/>
        <end position="282"/>
    </location>
</feature>
<comment type="subcellular location">
    <subcellularLocation>
        <location evidence="1">Membrane</location>
        <topology evidence="1">Multi-pass membrane protein</topology>
    </subcellularLocation>
</comment>
<keyword evidence="3 6" id="KW-1133">Transmembrane helix</keyword>
<dbReference type="EnsemblMetazoa" id="G1482.1">
    <property type="protein sequence ID" value="G1482.1:cds"/>
    <property type="gene ID" value="G1482"/>
</dbReference>
<feature type="transmembrane region" description="Helical" evidence="6">
    <location>
        <begin position="163"/>
        <end position="182"/>
    </location>
</feature>
<feature type="compositionally biased region" description="Polar residues" evidence="5">
    <location>
        <begin position="364"/>
        <end position="378"/>
    </location>
</feature>
<evidence type="ECO:0000256" key="4">
    <source>
        <dbReference type="ARBA" id="ARBA00023136"/>
    </source>
</evidence>
<keyword evidence="9" id="KW-1185">Reference proteome</keyword>
<feature type="region of interest" description="Disordered" evidence="5">
    <location>
        <begin position="334"/>
        <end position="378"/>
    </location>
</feature>
<keyword evidence="4 6" id="KW-0472">Membrane</keyword>
<dbReference type="InterPro" id="IPR004853">
    <property type="entry name" value="Sugar_P_trans_dom"/>
</dbReference>
<dbReference type="AlphaFoldDB" id="A0A8W8INC1"/>
<dbReference type="GO" id="GO:0016020">
    <property type="term" value="C:membrane"/>
    <property type="evidence" value="ECO:0007669"/>
    <property type="project" value="UniProtKB-SubCell"/>
</dbReference>
<dbReference type="PANTHER" id="PTHR11132">
    <property type="entry name" value="SOLUTE CARRIER FAMILY 35"/>
    <property type="match status" value="1"/>
</dbReference>
<feature type="transmembrane region" description="Helical" evidence="6">
    <location>
        <begin position="85"/>
        <end position="104"/>
    </location>
</feature>
<evidence type="ECO:0000256" key="5">
    <source>
        <dbReference type="SAM" id="MobiDB-lite"/>
    </source>
</evidence>
<dbReference type="Proteomes" id="UP000005408">
    <property type="component" value="Unassembled WGS sequence"/>
</dbReference>
<dbReference type="OrthoDB" id="417037at2759"/>
<feature type="transmembrane region" description="Helical" evidence="6">
    <location>
        <begin position="230"/>
        <end position="252"/>
    </location>
</feature>
<dbReference type="OMA" id="GWKDPTM"/>
<protein>
    <recommendedName>
        <fullName evidence="7">Sugar phosphate transporter domain-containing protein</fullName>
    </recommendedName>
</protein>
<accession>A0A8W8INC1</accession>
<dbReference type="InterPro" id="IPR050186">
    <property type="entry name" value="TPT_transporter"/>
</dbReference>
<proteinExistence type="predicted"/>
<sequence length="378" mass="41690">MTNFIGYLEKCLTESGLRGTLAAVMYGTCSVSMAFINKALMTTLEFDFPVFIMVIQMVFTITLLEVLSCVNLINLPRYTIQRGKSFALPAFFYGVNSVLGLSALSHMNVAMYGVLKRCVPLVTMFLSVVVLKKSHPTRATTLSVILLTMGCVVAGYGDLKFNWLAYTCGALSNLSQSLYLLLVQRYCEKDISTVETLQLNSVNTLPFLTLYMLLNGELFQVTKYTTDSPLSFFVIFVLAISMGCLLNYTLFLCTSLTSALTTSVVGGLKAMVQTLFGLFTFGGISHNYPTYIGISMNLSGGVWYIYEKYSEGQRSGAGSTTLKKITSLSTAEDFHRLKTSSQQTTRPPGLQSILEESQPRHPPHSNTESTVISFEQTK</sequence>
<dbReference type="EnsemblMetazoa" id="G1482.2">
    <property type="protein sequence ID" value="G1482.2:cds"/>
    <property type="gene ID" value="G1482"/>
</dbReference>
<dbReference type="Pfam" id="PF03151">
    <property type="entry name" value="TPT"/>
    <property type="match status" value="1"/>
</dbReference>